<dbReference type="Proteomes" id="UP000220922">
    <property type="component" value="Unassembled WGS sequence"/>
</dbReference>
<evidence type="ECO:0000313" key="2">
    <source>
        <dbReference type="EMBL" id="PDV99786.1"/>
    </source>
</evidence>
<reference evidence="2 3" key="1">
    <citation type="submission" date="2016-05" db="EMBL/GenBank/DDBJ databases">
        <authorList>
            <person name="Lavstsen T."/>
            <person name="Jespersen J.S."/>
        </authorList>
    </citation>
    <scope>NUCLEOTIDE SEQUENCE [LARGE SCALE GENOMIC DNA]</scope>
    <source>
        <strain evidence="2 3">B7-9</strain>
    </source>
</reference>
<dbReference type="PROSITE" id="PS51257">
    <property type="entry name" value="PROKAR_LIPOPROTEIN"/>
    <property type="match status" value="1"/>
</dbReference>
<accession>A0A2H3KNM4</accession>
<sequence>MLARLASLLFCGLLLLLAACSSEPTPAPTILPAPTVPVVGEILAQPQPGAIQTIGLLVLSAEGALLTDGLSISGATPQPVGSAVIWLEEVPPLPPEPTPVALGAISYLVVEARGILEGPGAFGPAGAYAYRLTSPTLISRSSRDLTIDLLLRNSALYSGQSVRLSGELLASPQSALLVERLGPGGVPADNTRQIKLSAPLRDDAVQQQLATSNDGRIVFGSVEILGIWRNTTLYPLIIEVR</sequence>
<comment type="caution">
    <text evidence="2">The sequence shown here is derived from an EMBL/GenBank/DDBJ whole genome shotgun (WGS) entry which is preliminary data.</text>
</comment>
<dbReference type="EMBL" id="LYXE01000063">
    <property type="protein sequence ID" value="PDV99786.1"/>
    <property type="molecule type" value="Genomic_DNA"/>
</dbReference>
<dbReference type="AlphaFoldDB" id="A0A2H3KNM4"/>
<organism evidence="2 3">
    <name type="scientific">Candidatus Chloroploca asiatica</name>
    <dbReference type="NCBI Taxonomy" id="1506545"/>
    <lineage>
        <taxon>Bacteria</taxon>
        <taxon>Bacillati</taxon>
        <taxon>Chloroflexota</taxon>
        <taxon>Chloroflexia</taxon>
        <taxon>Chloroflexales</taxon>
        <taxon>Chloroflexineae</taxon>
        <taxon>Oscillochloridaceae</taxon>
        <taxon>Candidatus Chloroploca</taxon>
    </lineage>
</organism>
<evidence type="ECO:0008006" key="4">
    <source>
        <dbReference type="Google" id="ProtNLM"/>
    </source>
</evidence>
<gene>
    <name evidence="2" type="ORF">A9Q02_00810</name>
</gene>
<proteinExistence type="predicted"/>
<dbReference type="OrthoDB" id="157264at2"/>
<keyword evidence="3" id="KW-1185">Reference proteome</keyword>
<keyword evidence="1" id="KW-0732">Signal</keyword>
<protein>
    <recommendedName>
        <fullName evidence="4">DUF5666 domain-containing protein</fullName>
    </recommendedName>
</protein>
<evidence type="ECO:0000256" key="1">
    <source>
        <dbReference type="SAM" id="SignalP"/>
    </source>
</evidence>
<feature type="signal peptide" evidence="1">
    <location>
        <begin position="1"/>
        <end position="27"/>
    </location>
</feature>
<evidence type="ECO:0000313" key="3">
    <source>
        <dbReference type="Proteomes" id="UP000220922"/>
    </source>
</evidence>
<feature type="chain" id="PRO_5013608242" description="DUF5666 domain-containing protein" evidence="1">
    <location>
        <begin position="28"/>
        <end position="241"/>
    </location>
</feature>
<name>A0A2H3KNM4_9CHLR</name>
<dbReference type="RefSeq" id="WP_097651548.1">
    <property type="nucleotide sequence ID" value="NZ_LYXE01000063.1"/>
</dbReference>